<dbReference type="Proteomes" id="UP000814033">
    <property type="component" value="Unassembled WGS sequence"/>
</dbReference>
<accession>A0ACB8RAQ7</accession>
<evidence type="ECO:0000313" key="1">
    <source>
        <dbReference type="EMBL" id="KAI0041159.1"/>
    </source>
</evidence>
<name>A0ACB8RAQ7_9AGAM</name>
<sequence>MLSVPLQLFPAVCIMENGLFMRSGKMDTRAKWQKNVFRFVVVMGFTAVSWAGAADLDKFVAFCACRSASCTYPAMLHYKACAHTLKQKAADIALGVFGVVAALYTTVQTLAYHAWCYQYIYLI</sequence>
<protein>
    <submittedName>
        <fullName evidence="1">Uncharacterized protein</fullName>
    </submittedName>
</protein>
<keyword evidence="2" id="KW-1185">Reference proteome</keyword>
<organism evidence="1 2">
    <name type="scientific">Auriscalpium vulgare</name>
    <dbReference type="NCBI Taxonomy" id="40419"/>
    <lineage>
        <taxon>Eukaryota</taxon>
        <taxon>Fungi</taxon>
        <taxon>Dikarya</taxon>
        <taxon>Basidiomycota</taxon>
        <taxon>Agaricomycotina</taxon>
        <taxon>Agaricomycetes</taxon>
        <taxon>Russulales</taxon>
        <taxon>Auriscalpiaceae</taxon>
        <taxon>Auriscalpium</taxon>
    </lineage>
</organism>
<proteinExistence type="predicted"/>
<dbReference type="EMBL" id="MU276140">
    <property type="protein sequence ID" value="KAI0041159.1"/>
    <property type="molecule type" value="Genomic_DNA"/>
</dbReference>
<reference evidence="1" key="1">
    <citation type="submission" date="2021-02" db="EMBL/GenBank/DDBJ databases">
        <authorList>
            <consortium name="DOE Joint Genome Institute"/>
            <person name="Ahrendt S."/>
            <person name="Looney B.P."/>
            <person name="Miyauchi S."/>
            <person name="Morin E."/>
            <person name="Drula E."/>
            <person name="Courty P.E."/>
            <person name="Chicoki N."/>
            <person name="Fauchery L."/>
            <person name="Kohler A."/>
            <person name="Kuo A."/>
            <person name="Labutti K."/>
            <person name="Pangilinan J."/>
            <person name="Lipzen A."/>
            <person name="Riley R."/>
            <person name="Andreopoulos W."/>
            <person name="He G."/>
            <person name="Johnson J."/>
            <person name="Barry K.W."/>
            <person name="Grigoriev I.V."/>
            <person name="Nagy L."/>
            <person name="Hibbett D."/>
            <person name="Henrissat B."/>
            <person name="Matheny P.B."/>
            <person name="Labbe J."/>
            <person name="Martin F."/>
        </authorList>
    </citation>
    <scope>NUCLEOTIDE SEQUENCE</scope>
    <source>
        <strain evidence="1">FP105234-sp</strain>
    </source>
</reference>
<gene>
    <name evidence="1" type="ORF">FA95DRAFT_1591132</name>
</gene>
<comment type="caution">
    <text evidence="1">The sequence shown here is derived from an EMBL/GenBank/DDBJ whole genome shotgun (WGS) entry which is preliminary data.</text>
</comment>
<evidence type="ECO:0000313" key="2">
    <source>
        <dbReference type="Proteomes" id="UP000814033"/>
    </source>
</evidence>
<reference evidence="1" key="2">
    <citation type="journal article" date="2022" name="New Phytol.">
        <title>Evolutionary transition to the ectomycorrhizal habit in the genomes of a hyperdiverse lineage of mushroom-forming fungi.</title>
        <authorList>
            <person name="Looney B."/>
            <person name="Miyauchi S."/>
            <person name="Morin E."/>
            <person name="Drula E."/>
            <person name="Courty P.E."/>
            <person name="Kohler A."/>
            <person name="Kuo A."/>
            <person name="LaButti K."/>
            <person name="Pangilinan J."/>
            <person name="Lipzen A."/>
            <person name="Riley R."/>
            <person name="Andreopoulos W."/>
            <person name="He G."/>
            <person name="Johnson J."/>
            <person name="Nolan M."/>
            <person name="Tritt A."/>
            <person name="Barry K.W."/>
            <person name="Grigoriev I.V."/>
            <person name="Nagy L.G."/>
            <person name="Hibbett D."/>
            <person name="Henrissat B."/>
            <person name="Matheny P.B."/>
            <person name="Labbe J."/>
            <person name="Martin F.M."/>
        </authorList>
    </citation>
    <scope>NUCLEOTIDE SEQUENCE</scope>
    <source>
        <strain evidence="1">FP105234-sp</strain>
    </source>
</reference>